<keyword evidence="3" id="KW-1185">Reference proteome</keyword>
<feature type="compositionally biased region" description="Low complexity" evidence="1">
    <location>
        <begin position="193"/>
        <end position="220"/>
    </location>
</feature>
<evidence type="ECO:0000313" key="3">
    <source>
        <dbReference type="Proteomes" id="UP000077521"/>
    </source>
</evidence>
<dbReference type="Proteomes" id="UP000077521">
    <property type="component" value="Unassembled WGS sequence"/>
</dbReference>
<feature type="compositionally biased region" description="Low complexity" evidence="1">
    <location>
        <begin position="104"/>
        <end position="117"/>
    </location>
</feature>
<feature type="region of interest" description="Disordered" evidence="1">
    <location>
        <begin position="34"/>
        <end position="53"/>
    </location>
</feature>
<name>A0A177TCY4_9BASI</name>
<gene>
    <name evidence="2" type="ORF">A4X13_0g4282</name>
</gene>
<evidence type="ECO:0000256" key="1">
    <source>
        <dbReference type="SAM" id="MobiDB-lite"/>
    </source>
</evidence>
<dbReference type="EMBL" id="LWDF02000275">
    <property type="protein sequence ID" value="KAE8250891.1"/>
    <property type="molecule type" value="Genomic_DNA"/>
</dbReference>
<comment type="caution">
    <text evidence="2">The sequence shown here is derived from an EMBL/GenBank/DDBJ whole genome shotgun (WGS) entry which is preliminary data.</text>
</comment>
<protein>
    <submittedName>
        <fullName evidence="2">Uncharacterized protein</fullName>
    </submittedName>
</protein>
<feature type="compositionally biased region" description="Low complexity" evidence="1">
    <location>
        <begin position="380"/>
        <end position="389"/>
    </location>
</feature>
<reference evidence="2" key="2">
    <citation type="journal article" date="2019" name="IMA Fungus">
        <title>Genome sequencing and comparison of five Tilletia species to identify candidate genes for the detection of regulated species infecting wheat.</title>
        <authorList>
            <person name="Nguyen H.D.T."/>
            <person name="Sultana T."/>
            <person name="Kesanakurti P."/>
            <person name="Hambleton S."/>
        </authorList>
    </citation>
    <scope>NUCLEOTIDE SEQUENCE</scope>
    <source>
        <strain evidence="2">DAOMC 236416</strain>
    </source>
</reference>
<feature type="compositionally biased region" description="Acidic residues" evidence="1">
    <location>
        <begin position="154"/>
        <end position="167"/>
    </location>
</feature>
<feature type="region of interest" description="Disordered" evidence="1">
    <location>
        <begin position="84"/>
        <end position="170"/>
    </location>
</feature>
<proteinExistence type="predicted"/>
<feature type="compositionally biased region" description="Polar residues" evidence="1">
    <location>
        <begin position="119"/>
        <end position="139"/>
    </location>
</feature>
<feature type="compositionally biased region" description="Low complexity" evidence="1">
    <location>
        <begin position="283"/>
        <end position="299"/>
    </location>
</feature>
<sequence length="461" mass="47361">MSLLIIEDLDGRLIYARAGDGEAVFGSDGEFEFADDSSDWWDSDDEDLGTLDAEDIDDEENQGNEADIESDAQALLHVLQNAATSAPSDFSQPGPSSAPVSQVATEAATTAAAAAAAGPSTSTNIDGSQATTSAAPSRTKSARGLATTSAESSLEPDEGETTDELGYEEMPYPRLLVGSIAPRGSGISRARARANAQAKRNNIINNNHANSSSISINGNRHTPSASAMGMNPPGGSMSTTSASSSSNNSISNTVPSTPKMCPPPSPSIPNGGQPPAMTVDTVPSTPGPSSAAAAAAAAQGTGGAGPPLTPFQRPEMGTFIPSQDKAVHRAIIDGANKAPSPYQRGKDVMTRGLAPKRKHDDSDGRNSRQRIERRAHRGRSPMGMSSARMGGSGGGPSGSGQASGSNSNNDGNSMALSNGPHRSAARNSRRKKARVPDMDPGISLDELLDMELLSEGGLVQR</sequence>
<organism evidence="2 3">
    <name type="scientific">Tilletia indica</name>
    <dbReference type="NCBI Taxonomy" id="43049"/>
    <lineage>
        <taxon>Eukaryota</taxon>
        <taxon>Fungi</taxon>
        <taxon>Dikarya</taxon>
        <taxon>Basidiomycota</taxon>
        <taxon>Ustilaginomycotina</taxon>
        <taxon>Exobasidiomycetes</taxon>
        <taxon>Tilletiales</taxon>
        <taxon>Tilletiaceae</taxon>
        <taxon>Tilletia</taxon>
    </lineage>
</organism>
<feature type="compositionally biased region" description="Low complexity" evidence="1">
    <location>
        <begin position="399"/>
        <end position="414"/>
    </location>
</feature>
<feature type="region of interest" description="Disordered" evidence="1">
    <location>
        <begin position="188"/>
        <end position="443"/>
    </location>
</feature>
<accession>A0A177TCY4</accession>
<feature type="compositionally biased region" description="Low complexity" evidence="1">
    <location>
        <begin position="236"/>
        <end position="259"/>
    </location>
</feature>
<feature type="compositionally biased region" description="Polar residues" evidence="1">
    <location>
        <begin position="84"/>
        <end position="103"/>
    </location>
</feature>
<evidence type="ECO:0000313" key="2">
    <source>
        <dbReference type="EMBL" id="KAE8250891.1"/>
    </source>
</evidence>
<dbReference type="AlphaFoldDB" id="A0A177TCY4"/>
<reference evidence="2" key="1">
    <citation type="submission" date="2016-04" db="EMBL/GenBank/DDBJ databases">
        <authorList>
            <person name="Nguyen H.D."/>
            <person name="Samba Siva P."/>
            <person name="Cullis J."/>
            <person name="Levesque C.A."/>
            <person name="Hambleton S."/>
        </authorList>
    </citation>
    <scope>NUCLEOTIDE SEQUENCE</scope>
    <source>
        <strain evidence="2">DAOMC 236416</strain>
    </source>
</reference>
<feature type="compositionally biased region" description="Basic and acidic residues" evidence="1">
    <location>
        <begin position="358"/>
        <end position="372"/>
    </location>
</feature>
<feature type="compositionally biased region" description="Basic residues" evidence="1">
    <location>
        <begin position="423"/>
        <end position="433"/>
    </location>
</feature>